<evidence type="ECO:0000313" key="4">
    <source>
        <dbReference type="Proteomes" id="UP000235584"/>
    </source>
</evidence>
<accession>A0A2K9NQK8</accession>
<dbReference type="AlphaFoldDB" id="A0A2K9NQK8"/>
<evidence type="ECO:0000313" key="3">
    <source>
        <dbReference type="EMBL" id="AUN97816.1"/>
    </source>
</evidence>
<sequence>MTLALPSLEKFNIGNKEVLSYRFNEKDKTLIIRGAKLGTSEVLVWEKGSSLPKEHQVFVISKAQEAKFLHLAQLLHSLGLETQVQIPHLKVSGELGSLKQYLQYKKIQAQYNDMILDEASLSRELKKEALADIYQLFFNDYKDSVSCKVLYSDITCLIPSNEVISEGLKKHLSEKYKVTLVEINNQKLGNNYSFKLKLIQLEQLDGEELRLGLEQLSTTLGELLKVPLNKIVEKNAVLLSQKKVVMNTLAEPSGLIRPQSPAEFQIGADIPYVTTSKEGVSNTSWQFAGLKVKVTLENLGDKIKINYETELTKPSGENNNSISGNKERSSVVVPLGEATQLFQVVLKTDAKGVDQMPFLNRIPILGELFKSRSSQNNYKMITGILEVKNNE</sequence>
<evidence type="ECO:0000256" key="1">
    <source>
        <dbReference type="RuleBase" id="RU004003"/>
    </source>
</evidence>
<dbReference type="KEGG" id="bsto:C0V70_06775"/>
<evidence type="ECO:0000259" key="2">
    <source>
        <dbReference type="Pfam" id="PF00263"/>
    </source>
</evidence>
<feature type="domain" description="Type II/III secretion system secretin-like" evidence="2">
    <location>
        <begin position="245"/>
        <end position="377"/>
    </location>
</feature>
<gene>
    <name evidence="3" type="ORF">C0V70_06775</name>
</gene>
<dbReference type="RefSeq" id="WP_102243109.1">
    <property type="nucleotide sequence ID" value="NZ_CP025704.1"/>
</dbReference>
<reference evidence="3 4" key="1">
    <citation type="submission" date="2018-01" db="EMBL/GenBank/DDBJ databases">
        <title>Complete genome sequence of Bacteriovorax stolpii DSM12778.</title>
        <authorList>
            <person name="Tang B."/>
            <person name="Chang J."/>
        </authorList>
    </citation>
    <scope>NUCLEOTIDE SEQUENCE [LARGE SCALE GENOMIC DNA]</scope>
    <source>
        <strain evidence="3 4">DSM 12778</strain>
    </source>
</reference>
<dbReference type="InterPro" id="IPR004846">
    <property type="entry name" value="T2SS/T3SS_dom"/>
</dbReference>
<protein>
    <recommendedName>
        <fullName evidence="2">Type II/III secretion system secretin-like domain-containing protein</fullName>
    </recommendedName>
</protein>
<dbReference type="Proteomes" id="UP000235584">
    <property type="component" value="Chromosome"/>
</dbReference>
<dbReference type="GO" id="GO:0009306">
    <property type="term" value="P:protein secretion"/>
    <property type="evidence" value="ECO:0007669"/>
    <property type="project" value="InterPro"/>
</dbReference>
<dbReference type="Pfam" id="PF00263">
    <property type="entry name" value="Secretin"/>
    <property type="match status" value="1"/>
</dbReference>
<organism evidence="3 4">
    <name type="scientific">Bacteriovorax stolpii</name>
    <name type="common">Bdellovibrio stolpii</name>
    <dbReference type="NCBI Taxonomy" id="960"/>
    <lineage>
        <taxon>Bacteria</taxon>
        <taxon>Pseudomonadati</taxon>
        <taxon>Bdellovibrionota</taxon>
        <taxon>Bacteriovoracia</taxon>
        <taxon>Bacteriovoracales</taxon>
        <taxon>Bacteriovoracaceae</taxon>
        <taxon>Bacteriovorax</taxon>
    </lineage>
</organism>
<proteinExistence type="inferred from homology"/>
<comment type="similarity">
    <text evidence="1">Belongs to the bacterial secretin family.</text>
</comment>
<name>A0A2K9NQK8_BACTC</name>
<keyword evidence="4" id="KW-1185">Reference proteome</keyword>
<dbReference type="EMBL" id="CP025704">
    <property type="protein sequence ID" value="AUN97816.1"/>
    <property type="molecule type" value="Genomic_DNA"/>
</dbReference>